<feature type="transmembrane region" description="Helical" evidence="1">
    <location>
        <begin position="127"/>
        <end position="150"/>
    </location>
</feature>
<dbReference type="PANTHER" id="PTHR34679:SF2">
    <property type="entry name" value="OS02G0122500 PROTEIN"/>
    <property type="match status" value="1"/>
</dbReference>
<dbReference type="InterPro" id="IPR025067">
    <property type="entry name" value="DUF4079"/>
</dbReference>
<dbReference type="EMBL" id="JAFIRA010000039">
    <property type="protein sequence ID" value="MCJ2543877.1"/>
    <property type="molecule type" value="Genomic_DNA"/>
</dbReference>
<dbReference type="PANTHER" id="PTHR34679">
    <property type="match status" value="1"/>
</dbReference>
<reference evidence="2" key="1">
    <citation type="submission" date="2021-02" db="EMBL/GenBank/DDBJ databases">
        <title>The CRISPR/cas machinery reduction and long-range gene transfer in the hot spring cyanobacterium Synechococcus.</title>
        <authorList>
            <person name="Dvorak P."/>
            <person name="Jahodarova E."/>
            <person name="Hasler P."/>
            <person name="Poulickova A."/>
        </authorList>
    </citation>
    <scope>NUCLEOTIDE SEQUENCE</scope>
    <source>
        <strain evidence="2">Rupite</strain>
    </source>
</reference>
<keyword evidence="3" id="KW-1185">Reference proteome</keyword>
<dbReference type="RefSeq" id="WP_244351841.1">
    <property type="nucleotide sequence ID" value="NZ_JAFIRA010000039.1"/>
</dbReference>
<evidence type="ECO:0000313" key="3">
    <source>
        <dbReference type="Proteomes" id="UP000830835"/>
    </source>
</evidence>
<gene>
    <name evidence="2" type="ORF">JX360_13360</name>
</gene>
<dbReference type="Proteomes" id="UP000830835">
    <property type="component" value="Unassembled WGS sequence"/>
</dbReference>
<sequence length="164" mass="17888">MNTPLPHWLELALPFFHPVLMMVAFALALYALYLGIQARRVRTASANERKELIKGKFGQRHYLAGSLFLLLMVFGAIGGMAVTYLNNGKLFVGPHLLAGLGIVALVATSASLVPLMKDGQKVWARNVHVVLNVVILGVLGWQAVTGFQIVQRIVTQMLTTPQVA</sequence>
<comment type="caution">
    <text evidence="2">The sequence shown here is derived from an EMBL/GenBank/DDBJ whole genome shotgun (WGS) entry which is preliminary data.</text>
</comment>
<name>A0ABT0CDL4_THEVL</name>
<feature type="transmembrane region" description="Helical" evidence="1">
    <location>
        <begin position="96"/>
        <end position="115"/>
    </location>
</feature>
<accession>A0ABT0CDL4</accession>
<dbReference type="Pfam" id="PF13301">
    <property type="entry name" value="DUF4079"/>
    <property type="match status" value="1"/>
</dbReference>
<organism evidence="2 3">
    <name type="scientific">Thermostichus vulcanus str. 'Rupite'</name>
    <dbReference type="NCBI Taxonomy" id="2813851"/>
    <lineage>
        <taxon>Bacteria</taxon>
        <taxon>Bacillati</taxon>
        <taxon>Cyanobacteriota</taxon>
        <taxon>Cyanophyceae</taxon>
        <taxon>Thermostichales</taxon>
        <taxon>Thermostichaceae</taxon>
        <taxon>Thermostichus</taxon>
    </lineage>
</organism>
<keyword evidence="1" id="KW-0812">Transmembrane</keyword>
<feature type="transmembrane region" description="Helical" evidence="1">
    <location>
        <begin position="15"/>
        <end position="36"/>
    </location>
</feature>
<feature type="transmembrane region" description="Helical" evidence="1">
    <location>
        <begin position="62"/>
        <end position="84"/>
    </location>
</feature>
<proteinExistence type="predicted"/>
<keyword evidence="1" id="KW-1133">Transmembrane helix</keyword>
<evidence type="ECO:0000313" key="2">
    <source>
        <dbReference type="EMBL" id="MCJ2543877.1"/>
    </source>
</evidence>
<protein>
    <submittedName>
        <fullName evidence="2">DUF4079 domain-containing protein</fullName>
    </submittedName>
</protein>
<evidence type="ECO:0000256" key="1">
    <source>
        <dbReference type="SAM" id="Phobius"/>
    </source>
</evidence>
<keyword evidence="1" id="KW-0472">Membrane</keyword>